<accession>A0A4Y7STA8</accession>
<dbReference type="InterPro" id="IPR011042">
    <property type="entry name" value="6-blade_b-propeller_TolB-like"/>
</dbReference>
<evidence type="ECO:0000259" key="1">
    <source>
        <dbReference type="Pfam" id="PF08450"/>
    </source>
</evidence>
<dbReference type="Proteomes" id="UP000298030">
    <property type="component" value="Unassembled WGS sequence"/>
</dbReference>
<dbReference type="InterPro" id="IPR052988">
    <property type="entry name" value="Oryzine_lactonohydrolase"/>
</dbReference>
<dbReference type="OrthoDB" id="423498at2759"/>
<dbReference type="STRING" id="71717.A0A4Y7STA8"/>
<dbReference type="AlphaFoldDB" id="A0A4Y7STA8"/>
<dbReference type="InterPro" id="IPR013658">
    <property type="entry name" value="SGL"/>
</dbReference>
<gene>
    <name evidence="2" type="ORF">FA13DRAFT_1714211</name>
</gene>
<dbReference type="Pfam" id="PF08450">
    <property type="entry name" value="SGL"/>
    <property type="match status" value="1"/>
</dbReference>
<dbReference type="EMBL" id="QPFP01000060">
    <property type="protein sequence ID" value="TEB25096.1"/>
    <property type="molecule type" value="Genomic_DNA"/>
</dbReference>
<dbReference type="PANTHER" id="PTHR47064:SF2">
    <property type="entry name" value="SMP-30_GLUCONOLACTONASE_LRE-LIKE REGION DOMAIN-CONTAINING PROTEIN-RELATED"/>
    <property type="match status" value="1"/>
</dbReference>
<organism evidence="2 3">
    <name type="scientific">Coprinellus micaceus</name>
    <name type="common">Glistening ink-cap mushroom</name>
    <name type="synonym">Coprinus micaceus</name>
    <dbReference type="NCBI Taxonomy" id="71717"/>
    <lineage>
        <taxon>Eukaryota</taxon>
        <taxon>Fungi</taxon>
        <taxon>Dikarya</taxon>
        <taxon>Basidiomycota</taxon>
        <taxon>Agaricomycotina</taxon>
        <taxon>Agaricomycetes</taxon>
        <taxon>Agaricomycetidae</taxon>
        <taxon>Agaricales</taxon>
        <taxon>Agaricineae</taxon>
        <taxon>Psathyrellaceae</taxon>
        <taxon>Coprinellus</taxon>
    </lineage>
</organism>
<feature type="domain" description="SMP-30/Gluconolactonase/LRE-like region" evidence="1">
    <location>
        <begin position="90"/>
        <end position="293"/>
    </location>
</feature>
<comment type="caution">
    <text evidence="2">The sequence shown here is derived from an EMBL/GenBank/DDBJ whole genome shotgun (WGS) entry which is preliminary data.</text>
</comment>
<evidence type="ECO:0000313" key="3">
    <source>
        <dbReference type="Proteomes" id="UP000298030"/>
    </source>
</evidence>
<reference evidence="2 3" key="1">
    <citation type="journal article" date="2019" name="Nat. Ecol. Evol.">
        <title>Megaphylogeny resolves global patterns of mushroom evolution.</title>
        <authorList>
            <person name="Varga T."/>
            <person name="Krizsan K."/>
            <person name="Foldi C."/>
            <person name="Dima B."/>
            <person name="Sanchez-Garcia M."/>
            <person name="Sanchez-Ramirez S."/>
            <person name="Szollosi G.J."/>
            <person name="Szarkandi J.G."/>
            <person name="Papp V."/>
            <person name="Albert L."/>
            <person name="Andreopoulos W."/>
            <person name="Angelini C."/>
            <person name="Antonin V."/>
            <person name="Barry K.W."/>
            <person name="Bougher N.L."/>
            <person name="Buchanan P."/>
            <person name="Buyck B."/>
            <person name="Bense V."/>
            <person name="Catcheside P."/>
            <person name="Chovatia M."/>
            <person name="Cooper J."/>
            <person name="Damon W."/>
            <person name="Desjardin D."/>
            <person name="Finy P."/>
            <person name="Geml J."/>
            <person name="Haridas S."/>
            <person name="Hughes K."/>
            <person name="Justo A."/>
            <person name="Karasinski D."/>
            <person name="Kautmanova I."/>
            <person name="Kiss B."/>
            <person name="Kocsube S."/>
            <person name="Kotiranta H."/>
            <person name="LaButti K.M."/>
            <person name="Lechner B.E."/>
            <person name="Liimatainen K."/>
            <person name="Lipzen A."/>
            <person name="Lukacs Z."/>
            <person name="Mihaltcheva S."/>
            <person name="Morgado L.N."/>
            <person name="Niskanen T."/>
            <person name="Noordeloos M.E."/>
            <person name="Ohm R.A."/>
            <person name="Ortiz-Santana B."/>
            <person name="Ovrebo C."/>
            <person name="Racz N."/>
            <person name="Riley R."/>
            <person name="Savchenko A."/>
            <person name="Shiryaev A."/>
            <person name="Soop K."/>
            <person name="Spirin V."/>
            <person name="Szebenyi C."/>
            <person name="Tomsovsky M."/>
            <person name="Tulloss R.E."/>
            <person name="Uehling J."/>
            <person name="Grigoriev I.V."/>
            <person name="Vagvolgyi C."/>
            <person name="Papp T."/>
            <person name="Martin F.M."/>
            <person name="Miettinen O."/>
            <person name="Hibbett D.S."/>
            <person name="Nagy L.G."/>
        </authorList>
    </citation>
    <scope>NUCLEOTIDE SEQUENCE [LARGE SCALE GENOMIC DNA]</scope>
    <source>
        <strain evidence="2 3">FP101781</strain>
    </source>
</reference>
<sequence>MIAGPLVDCGLEKNNFVNKISMKDVEAALQSAESPVHVPVEQLELSEDVQMTDGGTGPFHGSLLLITSGRGTQPSSVVAVNPQPPYNTTVLWNNYYGRQFNSLNDAKIHPSGKIFVTDAPSGLNSWLTRIFVLHVKRYGAQLGFRPPATLPNQVYRFDPVTNAVRVVAGDFDICNGIAFTTDGSTAYVSSSRTLGQTPALRLAQQDLPQSHPLIRMTPTRYAFDVDPVTHAFKNRRIFAYADIGIPDGLIVDTRGNVYTGAGDGVHVWNSIGTLLGKFFIGMVSANMAFAGDGRLVILAETKVFCSEDCGEVIFAGVSLIAQSTASWCLYYGQKEGSLDSAGRATCSVGGKADLVWDGCNWEGGRELAAGKDQKKASTFYVKLLAKLFVVYLPGLTLPHAQVICRGWNGSNGAIGLPCFLRIKNPWPSSNAGVGDSNGCKP</sequence>
<dbReference type="PANTHER" id="PTHR47064">
    <property type="entry name" value="PUTATIVE (AFU_ORTHOLOGUE AFUA_1G08990)-RELATED"/>
    <property type="match status" value="1"/>
</dbReference>
<dbReference type="SUPFAM" id="SSF63829">
    <property type="entry name" value="Calcium-dependent phosphotriesterase"/>
    <property type="match status" value="1"/>
</dbReference>
<name>A0A4Y7STA8_COPMI</name>
<keyword evidence="3" id="KW-1185">Reference proteome</keyword>
<proteinExistence type="predicted"/>
<dbReference type="Gene3D" id="2.120.10.30">
    <property type="entry name" value="TolB, C-terminal domain"/>
    <property type="match status" value="1"/>
</dbReference>
<evidence type="ECO:0000313" key="2">
    <source>
        <dbReference type="EMBL" id="TEB25096.1"/>
    </source>
</evidence>
<protein>
    <submittedName>
        <fullName evidence="2">Calcium-dependent phosphotriesterase</fullName>
    </submittedName>
</protein>